<evidence type="ECO:0000313" key="1">
    <source>
        <dbReference type="EMBL" id="EDX18010.1"/>
    </source>
</evidence>
<dbReference type="PhylomeDB" id="B4R5G5"/>
<evidence type="ECO:0000313" key="2">
    <source>
        <dbReference type="Proteomes" id="UP000000304"/>
    </source>
</evidence>
<accession>B4R5G5</accession>
<dbReference type="HOGENOM" id="CLU_804794_0_0_1"/>
<reference evidence="1 2" key="1">
    <citation type="journal article" date="2007" name="Nature">
        <title>Evolution of genes and genomes on the Drosophila phylogeny.</title>
        <authorList>
            <consortium name="Drosophila 12 Genomes Consortium"/>
            <person name="Clark A.G."/>
            <person name="Eisen M.B."/>
            <person name="Smith D.R."/>
            <person name="Bergman C.M."/>
            <person name="Oliver B."/>
            <person name="Markow T.A."/>
            <person name="Kaufman T.C."/>
            <person name="Kellis M."/>
            <person name="Gelbart W."/>
            <person name="Iyer V.N."/>
            <person name="Pollard D.A."/>
            <person name="Sackton T.B."/>
            <person name="Larracuente A.M."/>
            <person name="Singh N.D."/>
            <person name="Abad J.P."/>
            <person name="Abt D.N."/>
            <person name="Adryan B."/>
            <person name="Aguade M."/>
            <person name="Akashi H."/>
            <person name="Anderson W.W."/>
            <person name="Aquadro C.F."/>
            <person name="Ardell D.H."/>
            <person name="Arguello R."/>
            <person name="Artieri C.G."/>
            <person name="Barbash D.A."/>
            <person name="Barker D."/>
            <person name="Barsanti P."/>
            <person name="Batterham P."/>
            <person name="Batzoglou S."/>
            <person name="Begun D."/>
            <person name="Bhutkar A."/>
            <person name="Blanco E."/>
            <person name="Bosak S.A."/>
            <person name="Bradley R.K."/>
            <person name="Brand A.D."/>
            <person name="Brent M.R."/>
            <person name="Brooks A.N."/>
            <person name="Brown R.H."/>
            <person name="Butlin R.K."/>
            <person name="Caggese C."/>
            <person name="Calvi B.R."/>
            <person name="Bernardo de Carvalho A."/>
            <person name="Caspi A."/>
            <person name="Castrezana S."/>
            <person name="Celniker S.E."/>
            <person name="Chang J.L."/>
            <person name="Chapple C."/>
            <person name="Chatterji S."/>
            <person name="Chinwalla A."/>
            <person name="Civetta A."/>
            <person name="Clifton S.W."/>
            <person name="Comeron J.M."/>
            <person name="Costello J.C."/>
            <person name="Coyne J.A."/>
            <person name="Daub J."/>
            <person name="David R.G."/>
            <person name="Delcher A.L."/>
            <person name="Delehaunty K."/>
            <person name="Do C.B."/>
            <person name="Ebling H."/>
            <person name="Edwards K."/>
            <person name="Eickbush T."/>
            <person name="Evans J.D."/>
            <person name="Filipski A."/>
            <person name="Findeiss S."/>
            <person name="Freyhult E."/>
            <person name="Fulton L."/>
            <person name="Fulton R."/>
            <person name="Garcia A.C."/>
            <person name="Gardiner A."/>
            <person name="Garfield D.A."/>
            <person name="Garvin B.E."/>
            <person name="Gibson G."/>
            <person name="Gilbert D."/>
            <person name="Gnerre S."/>
            <person name="Godfrey J."/>
            <person name="Good R."/>
            <person name="Gotea V."/>
            <person name="Gravely B."/>
            <person name="Greenberg A.J."/>
            <person name="Griffiths-Jones S."/>
            <person name="Gross S."/>
            <person name="Guigo R."/>
            <person name="Gustafson E.A."/>
            <person name="Haerty W."/>
            <person name="Hahn M.W."/>
            <person name="Halligan D.L."/>
            <person name="Halpern A.L."/>
            <person name="Halter G.M."/>
            <person name="Han M.V."/>
            <person name="Heger A."/>
            <person name="Hillier L."/>
            <person name="Hinrichs A.S."/>
            <person name="Holmes I."/>
            <person name="Hoskins R.A."/>
            <person name="Hubisz M.J."/>
            <person name="Hultmark D."/>
            <person name="Huntley M.A."/>
            <person name="Jaffe D.B."/>
            <person name="Jagadeeshan S."/>
            <person name="Jeck W.R."/>
            <person name="Johnson J."/>
            <person name="Jones C.D."/>
            <person name="Jordan W.C."/>
            <person name="Karpen G.H."/>
            <person name="Kataoka E."/>
            <person name="Keightley P.D."/>
            <person name="Kheradpour P."/>
            <person name="Kirkness E.F."/>
            <person name="Koerich L.B."/>
            <person name="Kristiansen K."/>
            <person name="Kudrna D."/>
            <person name="Kulathinal R.J."/>
            <person name="Kumar S."/>
            <person name="Kwok R."/>
            <person name="Lander E."/>
            <person name="Langley C.H."/>
            <person name="Lapoint R."/>
            <person name="Lazzaro B.P."/>
            <person name="Lee S.J."/>
            <person name="Levesque L."/>
            <person name="Li R."/>
            <person name="Lin C.F."/>
            <person name="Lin M.F."/>
            <person name="Lindblad-Toh K."/>
            <person name="Llopart A."/>
            <person name="Long M."/>
            <person name="Low L."/>
            <person name="Lozovsky E."/>
            <person name="Lu J."/>
            <person name="Luo M."/>
            <person name="Machado C.A."/>
            <person name="Makalowski W."/>
            <person name="Marzo M."/>
            <person name="Matsuda M."/>
            <person name="Matzkin L."/>
            <person name="McAllister B."/>
            <person name="McBride C.S."/>
            <person name="McKernan B."/>
            <person name="McKernan K."/>
            <person name="Mendez-Lago M."/>
            <person name="Minx P."/>
            <person name="Mollenhauer M.U."/>
            <person name="Montooth K."/>
            <person name="Mount S.M."/>
            <person name="Mu X."/>
            <person name="Myers E."/>
            <person name="Negre B."/>
            <person name="Newfeld S."/>
            <person name="Nielsen R."/>
            <person name="Noor M.A."/>
            <person name="O'Grady P."/>
            <person name="Pachter L."/>
            <person name="Papaceit M."/>
            <person name="Parisi M.J."/>
            <person name="Parisi M."/>
            <person name="Parts L."/>
            <person name="Pedersen J.S."/>
            <person name="Pesole G."/>
            <person name="Phillippy A.M."/>
            <person name="Ponting C.P."/>
            <person name="Pop M."/>
            <person name="Porcelli D."/>
            <person name="Powell J.R."/>
            <person name="Prohaska S."/>
            <person name="Pruitt K."/>
            <person name="Puig M."/>
            <person name="Quesneville H."/>
            <person name="Ram K.R."/>
            <person name="Rand D."/>
            <person name="Rasmussen M.D."/>
            <person name="Reed L.K."/>
            <person name="Reenan R."/>
            <person name="Reily A."/>
            <person name="Remington K.A."/>
            <person name="Rieger T.T."/>
            <person name="Ritchie M.G."/>
            <person name="Robin C."/>
            <person name="Rogers Y.H."/>
            <person name="Rohde C."/>
            <person name="Rozas J."/>
            <person name="Rubenfield M.J."/>
            <person name="Ruiz A."/>
            <person name="Russo S."/>
            <person name="Salzberg S.L."/>
            <person name="Sanchez-Gracia A."/>
            <person name="Saranga D.J."/>
            <person name="Sato H."/>
            <person name="Schaeffer S.W."/>
            <person name="Schatz M.C."/>
            <person name="Schlenke T."/>
            <person name="Schwartz R."/>
            <person name="Segarra C."/>
            <person name="Singh R.S."/>
            <person name="Sirot L."/>
            <person name="Sirota M."/>
            <person name="Sisneros N.B."/>
            <person name="Smith C.D."/>
            <person name="Smith T.F."/>
            <person name="Spieth J."/>
            <person name="Stage D.E."/>
            <person name="Stark A."/>
            <person name="Stephan W."/>
            <person name="Strausberg R.L."/>
            <person name="Strempel S."/>
            <person name="Sturgill D."/>
            <person name="Sutton G."/>
            <person name="Sutton G.G."/>
            <person name="Tao W."/>
            <person name="Teichmann S."/>
            <person name="Tobari Y.N."/>
            <person name="Tomimura Y."/>
            <person name="Tsolas J.M."/>
            <person name="Valente V.L."/>
            <person name="Venter E."/>
            <person name="Venter J.C."/>
            <person name="Vicario S."/>
            <person name="Vieira F.G."/>
            <person name="Vilella A.J."/>
            <person name="Villasante A."/>
            <person name="Walenz B."/>
            <person name="Wang J."/>
            <person name="Wasserman M."/>
            <person name="Watts T."/>
            <person name="Wilson D."/>
            <person name="Wilson R.K."/>
            <person name="Wing R.A."/>
            <person name="Wolfner M.F."/>
            <person name="Wong A."/>
            <person name="Wong G.K."/>
            <person name="Wu C.I."/>
            <person name="Wu G."/>
            <person name="Yamamoto D."/>
            <person name="Yang H.P."/>
            <person name="Yang S.P."/>
            <person name="Yorke J.A."/>
            <person name="Yoshida K."/>
            <person name="Zdobnov E."/>
            <person name="Zhang P."/>
            <person name="Zhang Y."/>
            <person name="Zimin A.V."/>
            <person name="Baldwin J."/>
            <person name="Abdouelleil A."/>
            <person name="Abdulkadir J."/>
            <person name="Abebe A."/>
            <person name="Abera B."/>
            <person name="Abreu J."/>
            <person name="Acer S.C."/>
            <person name="Aftuck L."/>
            <person name="Alexander A."/>
            <person name="An P."/>
            <person name="Anderson E."/>
            <person name="Anderson S."/>
            <person name="Arachi H."/>
            <person name="Azer M."/>
            <person name="Bachantsang P."/>
            <person name="Barry A."/>
            <person name="Bayul T."/>
            <person name="Berlin A."/>
            <person name="Bessette D."/>
            <person name="Bloom T."/>
            <person name="Blye J."/>
            <person name="Boguslavskiy L."/>
            <person name="Bonnet C."/>
            <person name="Boukhgalter B."/>
            <person name="Bourzgui I."/>
            <person name="Brown A."/>
            <person name="Cahill P."/>
            <person name="Channer S."/>
            <person name="Cheshatsang Y."/>
            <person name="Chuda L."/>
            <person name="Citroen M."/>
            <person name="Collymore A."/>
            <person name="Cooke P."/>
            <person name="Costello M."/>
            <person name="D'Aco K."/>
            <person name="Daza R."/>
            <person name="De Haan G."/>
            <person name="DeGray S."/>
            <person name="DeMaso C."/>
            <person name="Dhargay N."/>
            <person name="Dooley K."/>
            <person name="Dooley E."/>
            <person name="Doricent M."/>
            <person name="Dorje P."/>
            <person name="Dorjee K."/>
            <person name="Dupes A."/>
            <person name="Elong R."/>
            <person name="Falk J."/>
            <person name="Farina A."/>
            <person name="Faro S."/>
            <person name="Ferguson D."/>
            <person name="Fisher S."/>
            <person name="Foley C.D."/>
            <person name="Franke A."/>
            <person name="Friedrich D."/>
            <person name="Gadbois L."/>
            <person name="Gearin G."/>
            <person name="Gearin C.R."/>
            <person name="Giannoukos G."/>
            <person name="Goode T."/>
            <person name="Graham J."/>
            <person name="Grandbois E."/>
            <person name="Grewal S."/>
            <person name="Gyaltsen K."/>
            <person name="Hafez N."/>
            <person name="Hagos B."/>
            <person name="Hall J."/>
            <person name="Henson C."/>
            <person name="Hollinger A."/>
            <person name="Honan T."/>
            <person name="Huard M.D."/>
            <person name="Hughes L."/>
            <person name="Hurhula B."/>
            <person name="Husby M.E."/>
            <person name="Kamat A."/>
            <person name="Kanga B."/>
            <person name="Kashin S."/>
            <person name="Khazanovich D."/>
            <person name="Kisner P."/>
            <person name="Lance K."/>
            <person name="Lara M."/>
            <person name="Lee W."/>
            <person name="Lennon N."/>
            <person name="Letendre F."/>
            <person name="LeVine R."/>
            <person name="Lipovsky A."/>
            <person name="Liu X."/>
            <person name="Liu J."/>
            <person name="Liu S."/>
            <person name="Lokyitsang T."/>
            <person name="Lokyitsang Y."/>
            <person name="Lubonja R."/>
            <person name="Lui A."/>
            <person name="MacDonald P."/>
            <person name="Magnisalis V."/>
            <person name="Maru K."/>
            <person name="Matthews C."/>
            <person name="McCusker W."/>
            <person name="McDonough S."/>
            <person name="Mehta T."/>
            <person name="Meldrim J."/>
            <person name="Meneus L."/>
            <person name="Mihai O."/>
            <person name="Mihalev A."/>
            <person name="Mihova T."/>
            <person name="Mittelman R."/>
            <person name="Mlenga V."/>
            <person name="Montmayeur A."/>
            <person name="Mulrain L."/>
            <person name="Navidi A."/>
            <person name="Naylor J."/>
            <person name="Negash T."/>
            <person name="Nguyen T."/>
            <person name="Nguyen N."/>
            <person name="Nicol R."/>
            <person name="Norbu C."/>
            <person name="Norbu N."/>
            <person name="Novod N."/>
            <person name="O'Neill B."/>
            <person name="Osman S."/>
            <person name="Markiewicz E."/>
            <person name="Oyono O.L."/>
            <person name="Patti C."/>
            <person name="Phunkhang P."/>
            <person name="Pierre F."/>
            <person name="Priest M."/>
            <person name="Raghuraman S."/>
            <person name="Rege F."/>
            <person name="Reyes R."/>
            <person name="Rise C."/>
            <person name="Rogov P."/>
            <person name="Ross K."/>
            <person name="Ryan E."/>
            <person name="Settipalli S."/>
            <person name="Shea T."/>
            <person name="Sherpa N."/>
            <person name="Shi L."/>
            <person name="Shih D."/>
            <person name="Sparrow T."/>
            <person name="Spaulding J."/>
            <person name="Stalker J."/>
            <person name="Stange-Thomann N."/>
            <person name="Stavropoulos S."/>
            <person name="Stone C."/>
            <person name="Strader C."/>
            <person name="Tesfaye S."/>
            <person name="Thomson T."/>
            <person name="Thoulutsang Y."/>
            <person name="Thoulutsang D."/>
            <person name="Topham K."/>
            <person name="Topping I."/>
            <person name="Tsamla T."/>
            <person name="Vassiliev H."/>
            <person name="Vo A."/>
            <person name="Wangchuk T."/>
            <person name="Wangdi T."/>
            <person name="Weiand M."/>
            <person name="Wilkinson J."/>
            <person name="Wilson A."/>
            <person name="Yadav S."/>
            <person name="Young G."/>
            <person name="Yu Q."/>
            <person name="Zembek L."/>
            <person name="Zhong D."/>
            <person name="Zimmer A."/>
            <person name="Zwirko Z."/>
            <person name="Jaffe D.B."/>
            <person name="Alvarez P."/>
            <person name="Brockman W."/>
            <person name="Butler J."/>
            <person name="Chin C."/>
            <person name="Gnerre S."/>
            <person name="Grabherr M."/>
            <person name="Kleber M."/>
            <person name="Mauceli E."/>
            <person name="MacCallum I."/>
        </authorList>
    </citation>
    <scope>NUCLEOTIDE SEQUENCE [LARGE SCALE GENOMIC DNA]</scope>
    <source>
        <strain evidence="2">white501</strain>
    </source>
</reference>
<dbReference type="Proteomes" id="UP000000304">
    <property type="component" value="Chromosome X"/>
</dbReference>
<proteinExistence type="predicted"/>
<organism evidence="1 2">
    <name type="scientific">Drosophila simulans</name>
    <name type="common">Fruit fly</name>
    <dbReference type="NCBI Taxonomy" id="7240"/>
    <lineage>
        <taxon>Eukaryota</taxon>
        <taxon>Metazoa</taxon>
        <taxon>Ecdysozoa</taxon>
        <taxon>Arthropoda</taxon>
        <taxon>Hexapoda</taxon>
        <taxon>Insecta</taxon>
        <taxon>Pterygota</taxon>
        <taxon>Neoptera</taxon>
        <taxon>Endopterygota</taxon>
        <taxon>Diptera</taxon>
        <taxon>Brachycera</taxon>
        <taxon>Muscomorpha</taxon>
        <taxon>Ephydroidea</taxon>
        <taxon>Drosophilidae</taxon>
        <taxon>Drosophila</taxon>
        <taxon>Sophophora</taxon>
    </lineage>
</organism>
<dbReference type="OMA" id="PDLQQMR"/>
<sequence length="369" mass="42529">MDSKPIDIIDCNIEFFGQLTTAVRMDLFIRKELSLSTSSALEDVALHCRKLLTWLHDCHEEMHSEHRHLRLSQSVVESLLKAHLYLFECYDRFGESLAERCDCHGFFAGCSALEDRRKCIRELCTTIVNTRKGEAHAPLLHLSHRTLAEIQPAWSVIGDLDWSAIRQSDALSSSDFINPDLQQMRRLVKRIGRLSRLEDMQTAIKRSMELIEYQVWLQLFREPKDSHIHTDCYLMRHMICDTLTEGGSTACTGFLHNIFLFVSQSGNEMRFWASMEHVRLAGSLIAYLIDHWNRHLPYLDLDEMQLTADAPVTAVSQLPVNEATYITYLMLATGSICRRQFAQQLRAQLPANCWTHLLDLLNKVAFVFT</sequence>
<protein>
    <submittedName>
        <fullName evidence="1">GD17231</fullName>
    </submittedName>
</protein>
<dbReference type="EMBL" id="CM000366">
    <property type="protein sequence ID" value="EDX18010.1"/>
    <property type="molecule type" value="Genomic_DNA"/>
</dbReference>
<dbReference type="OrthoDB" id="7823345at2759"/>
<keyword evidence="2" id="KW-1185">Reference proteome</keyword>
<dbReference type="AlphaFoldDB" id="B4R5G5"/>
<name>B4R5G5_DROSI</name>
<gene>
    <name evidence="1" type="primary">Dsim\GD17231</name>
    <name evidence="1" type="ORF">Dsim_GD17231</name>
</gene>